<sequence length="417" mass="47066">MSPFIYRMPLAGELGIDSSFVYNFILGNRSMNELCRVFVHERPLPETIRLQIVKLAAQGAKQNEISRKLKVPNVYVSKILSKFQQTGSKHSVATPDIISKIQQIRSEDSSILACAIRERLLHEPFSTHDNVPSVSSINRILRKVSSASSTQSTSNYQYDTLTKPSIPSPSPASGETDGTINSSSTCSYQTSIDDKNESNSSMEEVKYKIINGDDYMINDNEKVINHNLDSKFSSKQNASRYRSSFTGKQLAELEKAFENSHYLDVDARQKLAKITKLEENRVQIWFANRRSKYRREEKRCHEKYAHIPCESSRNIQSVTSPIILSILNPDESLGYLIESNDPQINFPTGLQQNSSIHSFNCSCKSLNPTYSLSASNCYEDLSSMQKSSSYYYHPSYNTTFSSNMIHPSSTSLQSSMP</sequence>
<keyword evidence="5" id="KW-0805">Transcription regulation</keyword>
<dbReference type="GO" id="GO:0005634">
    <property type="term" value="C:nucleus"/>
    <property type="evidence" value="ECO:0007669"/>
    <property type="project" value="UniProtKB-SubCell"/>
</dbReference>
<evidence type="ECO:0000256" key="10">
    <source>
        <dbReference type="PROSITE-ProRule" id="PRU00108"/>
    </source>
</evidence>
<keyword evidence="4" id="KW-0563">Paired box</keyword>
<evidence type="ECO:0000256" key="7">
    <source>
        <dbReference type="ARBA" id="ARBA00023155"/>
    </source>
</evidence>
<feature type="region of interest" description="Disordered" evidence="12">
    <location>
        <begin position="152"/>
        <end position="201"/>
    </location>
</feature>
<evidence type="ECO:0000313" key="16">
    <source>
        <dbReference type="Proteomes" id="UP000663869"/>
    </source>
</evidence>
<dbReference type="SMART" id="SM00389">
    <property type="entry name" value="HOX"/>
    <property type="match status" value="1"/>
</dbReference>
<dbReference type="InterPro" id="IPR043565">
    <property type="entry name" value="PAX_fam"/>
</dbReference>
<evidence type="ECO:0000256" key="6">
    <source>
        <dbReference type="ARBA" id="ARBA00023125"/>
    </source>
</evidence>
<evidence type="ECO:0000256" key="9">
    <source>
        <dbReference type="ARBA" id="ARBA00023242"/>
    </source>
</evidence>
<evidence type="ECO:0000256" key="4">
    <source>
        <dbReference type="ARBA" id="ARBA00022724"/>
    </source>
</evidence>
<reference evidence="15" key="1">
    <citation type="submission" date="2021-02" db="EMBL/GenBank/DDBJ databases">
        <authorList>
            <person name="Nowell W R."/>
        </authorList>
    </citation>
    <scope>NUCLEOTIDE SEQUENCE</scope>
</reference>
<keyword evidence="7 10" id="KW-0371">Homeobox</keyword>
<dbReference type="GO" id="GO:0000981">
    <property type="term" value="F:DNA-binding transcription factor activity, RNA polymerase II-specific"/>
    <property type="evidence" value="ECO:0007669"/>
    <property type="project" value="InterPro"/>
</dbReference>
<protein>
    <submittedName>
        <fullName evidence="15">Uncharacterized protein</fullName>
    </submittedName>
</protein>
<feature type="compositionally biased region" description="Basic and acidic residues" evidence="12">
    <location>
        <begin position="192"/>
        <end position="201"/>
    </location>
</feature>
<dbReference type="EMBL" id="CAJNYU010001871">
    <property type="protein sequence ID" value="CAF3475087.1"/>
    <property type="molecule type" value="Genomic_DNA"/>
</dbReference>
<evidence type="ECO:0000256" key="1">
    <source>
        <dbReference type="ARBA" id="ARBA00004123"/>
    </source>
</evidence>
<dbReference type="AlphaFoldDB" id="A0A818FKN2"/>
<dbReference type="Proteomes" id="UP000663869">
    <property type="component" value="Unassembled WGS sequence"/>
</dbReference>
<dbReference type="CDD" id="cd00086">
    <property type="entry name" value="homeodomain"/>
    <property type="match status" value="1"/>
</dbReference>
<keyword evidence="6 10" id="KW-0238">DNA-binding</keyword>
<dbReference type="InterPro" id="IPR017970">
    <property type="entry name" value="Homeobox_CS"/>
</dbReference>
<evidence type="ECO:0000256" key="8">
    <source>
        <dbReference type="ARBA" id="ARBA00023163"/>
    </source>
</evidence>
<evidence type="ECO:0000259" key="13">
    <source>
        <dbReference type="PROSITE" id="PS50071"/>
    </source>
</evidence>
<dbReference type="PANTHER" id="PTHR45636:SF41">
    <property type="entry name" value="PAIRED BOX PROTEIN PAX-6-RELATED"/>
    <property type="match status" value="1"/>
</dbReference>
<keyword evidence="8" id="KW-0804">Transcription</keyword>
<dbReference type="InterPro" id="IPR001356">
    <property type="entry name" value="HD"/>
</dbReference>
<dbReference type="InterPro" id="IPR036388">
    <property type="entry name" value="WH-like_DNA-bd_sf"/>
</dbReference>
<evidence type="ECO:0000256" key="12">
    <source>
        <dbReference type="SAM" id="MobiDB-lite"/>
    </source>
</evidence>
<evidence type="ECO:0000256" key="11">
    <source>
        <dbReference type="RuleBase" id="RU000682"/>
    </source>
</evidence>
<keyword evidence="9 10" id="KW-0539">Nucleus</keyword>
<evidence type="ECO:0000256" key="3">
    <source>
        <dbReference type="ARBA" id="ARBA00022473"/>
    </source>
</evidence>
<evidence type="ECO:0000256" key="5">
    <source>
        <dbReference type="ARBA" id="ARBA00023015"/>
    </source>
</evidence>
<feature type="compositionally biased region" description="Polar residues" evidence="12">
    <location>
        <begin position="155"/>
        <end position="191"/>
    </location>
</feature>
<feature type="domain" description="Paired" evidence="14">
    <location>
        <begin position="27"/>
        <end position="144"/>
    </location>
</feature>
<dbReference type="PRINTS" id="PR00027">
    <property type="entry name" value="PAIREDBOX"/>
</dbReference>
<organism evidence="15 16">
    <name type="scientific">Rotaria socialis</name>
    <dbReference type="NCBI Taxonomy" id="392032"/>
    <lineage>
        <taxon>Eukaryota</taxon>
        <taxon>Metazoa</taxon>
        <taxon>Spiralia</taxon>
        <taxon>Gnathifera</taxon>
        <taxon>Rotifera</taxon>
        <taxon>Eurotatoria</taxon>
        <taxon>Bdelloidea</taxon>
        <taxon>Philodinida</taxon>
        <taxon>Philodinidae</taxon>
        <taxon>Rotaria</taxon>
    </lineage>
</organism>
<evidence type="ECO:0000256" key="2">
    <source>
        <dbReference type="ARBA" id="ARBA00005733"/>
    </source>
</evidence>
<dbReference type="GO" id="GO:0000978">
    <property type="term" value="F:RNA polymerase II cis-regulatory region sequence-specific DNA binding"/>
    <property type="evidence" value="ECO:0007669"/>
    <property type="project" value="TreeGrafter"/>
</dbReference>
<dbReference type="InterPro" id="IPR009057">
    <property type="entry name" value="Homeodomain-like_sf"/>
</dbReference>
<dbReference type="Pfam" id="PF00292">
    <property type="entry name" value="PAX"/>
    <property type="match status" value="1"/>
</dbReference>
<comment type="subcellular location">
    <subcellularLocation>
        <location evidence="1 10 11">Nucleus</location>
    </subcellularLocation>
</comment>
<dbReference type="Pfam" id="PF00046">
    <property type="entry name" value="Homeodomain"/>
    <property type="match status" value="1"/>
</dbReference>
<keyword evidence="3" id="KW-0217">Developmental protein</keyword>
<name>A0A818FKN2_9BILA</name>
<comment type="similarity">
    <text evidence="2">Belongs to the paired homeobox family.</text>
</comment>
<feature type="domain" description="Homeobox" evidence="13">
    <location>
        <begin position="236"/>
        <end position="296"/>
    </location>
</feature>
<feature type="DNA-binding region" description="Homeobox" evidence="10">
    <location>
        <begin position="238"/>
        <end position="297"/>
    </location>
</feature>
<dbReference type="PANTHER" id="PTHR45636">
    <property type="entry name" value="PAIRED BOX PROTEIN PAX-6-RELATED-RELATED"/>
    <property type="match status" value="1"/>
</dbReference>
<dbReference type="Gene3D" id="1.10.10.10">
    <property type="entry name" value="Winged helix-like DNA-binding domain superfamily/Winged helix DNA-binding domain"/>
    <property type="match status" value="2"/>
</dbReference>
<comment type="caution">
    <text evidence="15">The sequence shown here is derived from an EMBL/GenBank/DDBJ whole genome shotgun (WGS) entry which is preliminary data.</text>
</comment>
<dbReference type="PROSITE" id="PS51057">
    <property type="entry name" value="PAIRED_2"/>
    <property type="match status" value="1"/>
</dbReference>
<dbReference type="SUPFAM" id="SSF46689">
    <property type="entry name" value="Homeodomain-like"/>
    <property type="match status" value="2"/>
</dbReference>
<proteinExistence type="inferred from homology"/>
<evidence type="ECO:0000259" key="14">
    <source>
        <dbReference type="PROSITE" id="PS51057"/>
    </source>
</evidence>
<dbReference type="Gene3D" id="1.10.10.60">
    <property type="entry name" value="Homeodomain-like"/>
    <property type="match status" value="1"/>
</dbReference>
<evidence type="ECO:0000313" key="15">
    <source>
        <dbReference type="EMBL" id="CAF3475087.1"/>
    </source>
</evidence>
<dbReference type="InterPro" id="IPR001523">
    <property type="entry name" value="Paired_dom"/>
</dbReference>
<accession>A0A818FKN2</accession>
<gene>
    <name evidence="15" type="ORF">FME351_LOCUS15107</name>
</gene>
<dbReference type="SMART" id="SM00351">
    <property type="entry name" value="PAX"/>
    <property type="match status" value="1"/>
</dbReference>
<dbReference type="PROSITE" id="PS00027">
    <property type="entry name" value="HOMEOBOX_1"/>
    <property type="match status" value="1"/>
</dbReference>
<dbReference type="PROSITE" id="PS50071">
    <property type="entry name" value="HOMEOBOX_2"/>
    <property type="match status" value="1"/>
</dbReference>